<dbReference type="PANTHER" id="PTHR43410:SF1">
    <property type="entry name" value="NITRIC OXIDE SYNTHASE"/>
    <property type="match status" value="1"/>
</dbReference>
<dbReference type="Proteomes" id="UP001501237">
    <property type="component" value="Unassembled WGS sequence"/>
</dbReference>
<comment type="miscellaneous">
    <text evidence="11">This protein is similar to the oxygenase domain of eukaryotic nitric oxide synthases but lacks the reductase domain which, in eukaryotes, is responsible for transfer of electrons to the ferric heme during nitric oxide synthesis.</text>
</comment>
<evidence type="ECO:0000256" key="11">
    <source>
        <dbReference type="PIRNR" id="PIRNR037219"/>
    </source>
</evidence>
<comment type="function">
    <text evidence="2 11">Catalyzes the production of nitric oxide.</text>
</comment>
<gene>
    <name evidence="13" type="ORF">GCM10010468_27780</name>
</gene>
<dbReference type="InterPro" id="IPR044943">
    <property type="entry name" value="NOS_dom_1"/>
</dbReference>
<dbReference type="Pfam" id="PF02898">
    <property type="entry name" value="NO_synthase"/>
    <property type="match status" value="1"/>
</dbReference>
<evidence type="ECO:0000256" key="2">
    <source>
        <dbReference type="ARBA" id="ARBA00002642"/>
    </source>
</evidence>
<evidence type="ECO:0000256" key="7">
    <source>
        <dbReference type="ARBA" id="ARBA00022723"/>
    </source>
</evidence>
<dbReference type="InterPro" id="IPR004030">
    <property type="entry name" value="NOS_N"/>
</dbReference>
<evidence type="ECO:0000256" key="4">
    <source>
        <dbReference type="ARBA" id="ARBA00012735"/>
    </source>
</evidence>
<keyword evidence="7 11" id="KW-0479">Metal-binding</keyword>
<keyword evidence="9 11" id="KW-0408">Iron</keyword>
<dbReference type="SUPFAM" id="SSF56512">
    <property type="entry name" value="Nitric oxide (NO) synthase oxygenase domain"/>
    <property type="match status" value="1"/>
</dbReference>
<evidence type="ECO:0000256" key="6">
    <source>
        <dbReference type="ARBA" id="ARBA00022617"/>
    </source>
</evidence>
<accession>A0ABP6Q8C1</accession>
<evidence type="ECO:0000259" key="12">
    <source>
        <dbReference type="PROSITE" id="PS60001"/>
    </source>
</evidence>
<feature type="domain" description="Nitric oxide synthase (NOS)" evidence="12">
    <location>
        <begin position="71"/>
        <end position="78"/>
    </location>
</feature>
<evidence type="ECO:0000256" key="8">
    <source>
        <dbReference type="ARBA" id="ARBA00023002"/>
    </source>
</evidence>
<dbReference type="Gene3D" id="3.90.1230.10">
    <property type="entry name" value="Nitric Oxide Synthase, Chain A, domain 3"/>
    <property type="match status" value="1"/>
</dbReference>
<comment type="catalytic activity">
    <reaction evidence="10">
        <text>3 reduced [flavodoxin] + 2 L-arginine + 4 O2 = 3 oxidized [flavodoxin] + 2 L-citrulline + 2 nitric oxide + 4 H2O + 5 H(+)</text>
        <dbReference type="Rhea" id="RHEA:52324"/>
        <dbReference type="Rhea" id="RHEA-COMP:10622"/>
        <dbReference type="Rhea" id="RHEA-COMP:10623"/>
        <dbReference type="ChEBI" id="CHEBI:15377"/>
        <dbReference type="ChEBI" id="CHEBI:15378"/>
        <dbReference type="ChEBI" id="CHEBI:15379"/>
        <dbReference type="ChEBI" id="CHEBI:16480"/>
        <dbReference type="ChEBI" id="CHEBI:32682"/>
        <dbReference type="ChEBI" id="CHEBI:57618"/>
        <dbReference type="ChEBI" id="CHEBI:57743"/>
        <dbReference type="ChEBI" id="CHEBI:58210"/>
        <dbReference type="EC" id="1.14.14.47"/>
    </reaction>
</comment>
<dbReference type="Gene3D" id="3.90.440.10">
    <property type="entry name" value="Nitric Oxide Synthase,Heme Domain,Chain A domain 2"/>
    <property type="match status" value="1"/>
</dbReference>
<comment type="caution">
    <text evidence="13">The sequence shown here is derived from an EMBL/GenBank/DDBJ whole genome shotgun (WGS) entry which is preliminary data.</text>
</comment>
<dbReference type="RefSeq" id="WP_344827493.1">
    <property type="nucleotide sequence ID" value="NZ_BAAAUV010000006.1"/>
</dbReference>
<dbReference type="Gene3D" id="3.90.340.10">
    <property type="entry name" value="Nitric Oxide Synthase, Chain A, domain 1"/>
    <property type="match status" value="1"/>
</dbReference>
<dbReference type="EC" id="1.14.14.47" evidence="4 11"/>
<comment type="similarity">
    <text evidence="3 11">Belongs to the NOS family. Bacterial NOS oxygenase subfamily.</text>
</comment>
<keyword evidence="6 11" id="KW-0349">Heme</keyword>
<organism evidence="13 14">
    <name type="scientific">Actinocorallia longicatena</name>
    <dbReference type="NCBI Taxonomy" id="111803"/>
    <lineage>
        <taxon>Bacteria</taxon>
        <taxon>Bacillati</taxon>
        <taxon>Actinomycetota</taxon>
        <taxon>Actinomycetes</taxon>
        <taxon>Streptosporangiales</taxon>
        <taxon>Thermomonosporaceae</taxon>
        <taxon>Actinocorallia</taxon>
    </lineage>
</organism>
<dbReference type="InterPro" id="IPR050607">
    <property type="entry name" value="NOS"/>
</dbReference>
<dbReference type="PANTHER" id="PTHR43410">
    <property type="entry name" value="NITRIC OXIDE SYNTHASE OXYGENASE"/>
    <property type="match status" value="1"/>
</dbReference>
<evidence type="ECO:0000256" key="9">
    <source>
        <dbReference type="ARBA" id="ARBA00023004"/>
    </source>
</evidence>
<keyword evidence="8 11" id="KW-0560">Oxidoreductase</keyword>
<evidence type="ECO:0000313" key="13">
    <source>
        <dbReference type="EMBL" id="GAA3210057.1"/>
    </source>
</evidence>
<evidence type="ECO:0000256" key="10">
    <source>
        <dbReference type="ARBA" id="ARBA00048713"/>
    </source>
</evidence>
<comment type="subunit">
    <text evidence="11">Homodimer.</text>
</comment>
<dbReference type="PROSITE" id="PS60001">
    <property type="entry name" value="NOS"/>
    <property type="match status" value="1"/>
</dbReference>
<name>A0ABP6Q8C1_9ACTN</name>
<evidence type="ECO:0000256" key="3">
    <source>
        <dbReference type="ARBA" id="ARBA00005411"/>
    </source>
</evidence>
<dbReference type="InterPro" id="IPR044944">
    <property type="entry name" value="NOS_dom_3"/>
</dbReference>
<reference evidence="14" key="1">
    <citation type="journal article" date="2019" name="Int. J. Syst. Evol. Microbiol.">
        <title>The Global Catalogue of Microorganisms (GCM) 10K type strain sequencing project: providing services to taxonomists for standard genome sequencing and annotation.</title>
        <authorList>
            <consortium name="The Broad Institute Genomics Platform"/>
            <consortium name="The Broad Institute Genome Sequencing Center for Infectious Disease"/>
            <person name="Wu L."/>
            <person name="Ma J."/>
        </authorList>
    </citation>
    <scope>NUCLEOTIDE SEQUENCE [LARGE SCALE GENOMIC DNA]</scope>
    <source>
        <strain evidence="14">JCM 9377</strain>
    </source>
</reference>
<keyword evidence="14" id="KW-1185">Reference proteome</keyword>
<dbReference type="InterPro" id="IPR036119">
    <property type="entry name" value="NOS_N_sf"/>
</dbReference>
<dbReference type="InterPro" id="IPR017142">
    <property type="entry name" value="Nitric_oxide_synthase_Oase-su"/>
</dbReference>
<evidence type="ECO:0000256" key="5">
    <source>
        <dbReference type="ARBA" id="ARBA00018859"/>
    </source>
</evidence>
<evidence type="ECO:0000313" key="14">
    <source>
        <dbReference type="Proteomes" id="UP001501237"/>
    </source>
</evidence>
<dbReference type="InterPro" id="IPR044940">
    <property type="entry name" value="NOS_dom_2"/>
</dbReference>
<dbReference type="PIRSF" id="PIRSF037219">
    <property type="entry name" value="NOS_oxygenase"/>
    <property type="match status" value="1"/>
</dbReference>
<evidence type="ECO:0000256" key="1">
    <source>
        <dbReference type="ARBA" id="ARBA00001971"/>
    </source>
</evidence>
<sequence>MLLFRNKKGFRVSEDEALEFIRTFYAENPEAGSPGERLREVRDDIRRTGTYRHTVPELEYGARVAWRNSSRCIGRLYWRSLRVRDRRDVTTAAEVAAESVRHLRGATNGGRIRPVMTVFAPDGPDGPGPRIWNDQLIRYAGYRVPSGEEAGEVIGDPANADLTEVALALGWTGGTGGPFDVLPLVIEAGHEPPELFEVPRSAIREVRLRHPDHPWFAELGLRWHAVPAVSDMTLEIGGVGYPAAPFNGWYMGTEIGARNLADSGRYDLLPILGGLLGLDTTSEASLWRDRAMVELNRAVLYSFAEDGVAITDHHTEARRFLAHMEKEERAGRVCPADWTWIVPPMSGSATPVFHRLYDNPDLRPNFLRRERPYGGD</sequence>
<comment type="cofactor">
    <cofactor evidence="1 11">
        <name>heme</name>
        <dbReference type="ChEBI" id="CHEBI:30413"/>
    </cofactor>
</comment>
<protein>
    <recommendedName>
        <fullName evidence="5 11">Nitric oxide synthase oxygenase</fullName>
        <ecNumber evidence="4 11">1.14.14.47</ecNumber>
    </recommendedName>
</protein>
<dbReference type="EMBL" id="BAAAUV010000006">
    <property type="protein sequence ID" value="GAA3210057.1"/>
    <property type="molecule type" value="Genomic_DNA"/>
</dbReference>
<dbReference type="CDD" id="cd00575">
    <property type="entry name" value="NOS_oxygenase"/>
    <property type="match status" value="1"/>
</dbReference>
<proteinExistence type="inferred from homology"/>